<dbReference type="Proteomes" id="UP000323505">
    <property type="component" value="Unassembled WGS sequence"/>
</dbReference>
<gene>
    <name evidence="3" type="ORF">FXF68_34645</name>
</gene>
<evidence type="ECO:0000313" key="4">
    <source>
        <dbReference type="Proteomes" id="UP000323505"/>
    </source>
</evidence>
<dbReference type="RefSeq" id="WP_148766823.1">
    <property type="nucleotide sequence ID" value="NZ_VSRQ01000008.1"/>
</dbReference>
<sequence length="83" mass="9783">MNVEEDSAIVAKRKKAHRYTKEPGRVTLREFRVTMQSEHAQREVSFSNEIWSCTCDFYAMRKTCSHVMAVQEMLFDNLGIRRP</sequence>
<keyword evidence="1" id="KW-0862">Zinc</keyword>
<proteinExistence type="predicted"/>
<organism evidence="3 4">
    <name type="scientific">Actinomadura decatromicini</name>
    <dbReference type="NCBI Taxonomy" id="2604572"/>
    <lineage>
        <taxon>Bacteria</taxon>
        <taxon>Bacillati</taxon>
        <taxon>Actinomycetota</taxon>
        <taxon>Actinomycetes</taxon>
        <taxon>Streptosporangiales</taxon>
        <taxon>Thermomonosporaceae</taxon>
        <taxon>Actinomadura</taxon>
    </lineage>
</organism>
<dbReference type="InterPro" id="IPR007527">
    <property type="entry name" value="Znf_SWIM"/>
</dbReference>
<evidence type="ECO:0000256" key="1">
    <source>
        <dbReference type="PROSITE-ProRule" id="PRU00325"/>
    </source>
</evidence>
<name>A0A5D3F909_9ACTN</name>
<dbReference type="AlphaFoldDB" id="A0A5D3F909"/>
<evidence type="ECO:0000259" key="2">
    <source>
        <dbReference type="PROSITE" id="PS50966"/>
    </source>
</evidence>
<keyword evidence="4" id="KW-1185">Reference proteome</keyword>
<reference evidence="3 4" key="1">
    <citation type="submission" date="2019-08" db="EMBL/GenBank/DDBJ databases">
        <title>Actinomadura sp. nov. CYP1-5 isolated from mountain soil.</title>
        <authorList>
            <person name="Songsumanus A."/>
            <person name="Kuncharoen N."/>
            <person name="Kudo T."/>
            <person name="Yuki M."/>
            <person name="Igarashi Y."/>
            <person name="Tanasupawat S."/>
        </authorList>
    </citation>
    <scope>NUCLEOTIDE SEQUENCE [LARGE SCALE GENOMIC DNA]</scope>
    <source>
        <strain evidence="3 4">CYP1-5</strain>
    </source>
</reference>
<dbReference type="PROSITE" id="PS50966">
    <property type="entry name" value="ZF_SWIM"/>
    <property type="match status" value="1"/>
</dbReference>
<dbReference type="Pfam" id="PF04434">
    <property type="entry name" value="SWIM"/>
    <property type="match status" value="1"/>
</dbReference>
<dbReference type="GO" id="GO:0008270">
    <property type="term" value="F:zinc ion binding"/>
    <property type="evidence" value="ECO:0007669"/>
    <property type="project" value="UniProtKB-KW"/>
</dbReference>
<dbReference type="EMBL" id="VSRQ01000008">
    <property type="protein sequence ID" value="TYK44589.1"/>
    <property type="molecule type" value="Genomic_DNA"/>
</dbReference>
<keyword evidence="1" id="KW-0863">Zinc-finger</keyword>
<keyword evidence="1" id="KW-0479">Metal-binding</keyword>
<feature type="domain" description="SWIM-type" evidence="2">
    <location>
        <begin position="31"/>
        <end position="75"/>
    </location>
</feature>
<evidence type="ECO:0000313" key="3">
    <source>
        <dbReference type="EMBL" id="TYK44589.1"/>
    </source>
</evidence>
<accession>A0A5D3F909</accession>
<protein>
    <recommendedName>
        <fullName evidence="2">SWIM-type domain-containing protein</fullName>
    </recommendedName>
</protein>
<comment type="caution">
    <text evidence="3">The sequence shown here is derived from an EMBL/GenBank/DDBJ whole genome shotgun (WGS) entry which is preliminary data.</text>
</comment>